<protein>
    <submittedName>
        <fullName evidence="2">Uncharacterized protein</fullName>
    </submittedName>
</protein>
<gene>
    <name evidence="2" type="ORF">BIW11_09066</name>
</gene>
<feature type="transmembrane region" description="Helical" evidence="1">
    <location>
        <begin position="59"/>
        <end position="79"/>
    </location>
</feature>
<organism evidence="2 3">
    <name type="scientific">Tropilaelaps mercedesae</name>
    <dbReference type="NCBI Taxonomy" id="418985"/>
    <lineage>
        <taxon>Eukaryota</taxon>
        <taxon>Metazoa</taxon>
        <taxon>Ecdysozoa</taxon>
        <taxon>Arthropoda</taxon>
        <taxon>Chelicerata</taxon>
        <taxon>Arachnida</taxon>
        <taxon>Acari</taxon>
        <taxon>Parasitiformes</taxon>
        <taxon>Mesostigmata</taxon>
        <taxon>Gamasina</taxon>
        <taxon>Dermanyssoidea</taxon>
        <taxon>Laelapidae</taxon>
        <taxon>Tropilaelaps</taxon>
    </lineage>
</organism>
<keyword evidence="3" id="KW-1185">Reference proteome</keyword>
<accession>A0A1V9XLP5</accession>
<evidence type="ECO:0000313" key="2">
    <source>
        <dbReference type="EMBL" id="OQR74445.1"/>
    </source>
</evidence>
<evidence type="ECO:0000313" key="3">
    <source>
        <dbReference type="Proteomes" id="UP000192247"/>
    </source>
</evidence>
<dbReference type="Proteomes" id="UP000192247">
    <property type="component" value="Unassembled WGS sequence"/>
</dbReference>
<dbReference type="AlphaFoldDB" id="A0A1V9XLP5"/>
<sequence length="95" mass="11018">MEVLTARASMRNKKEENSSLEIMNHAQLHRTLVRVLNVNTARAVYYCYCRDTLHSHLEMHNICGCLVIGISLVYDLVIIDKKRDYLRKNDSNPTP</sequence>
<proteinExistence type="predicted"/>
<keyword evidence="1" id="KW-0812">Transmembrane</keyword>
<keyword evidence="1" id="KW-1133">Transmembrane helix</keyword>
<reference evidence="2 3" key="1">
    <citation type="journal article" date="2017" name="Gigascience">
        <title>Draft genome of the honey bee ectoparasitic mite, Tropilaelaps mercedesae, is shaped by the parasitic life history.</title>
        <authorList>
            <person name="Dong X."/>
            <person name="Armstrong S.D."/>
            <person name="Xia D."/>
            <person name="Makepeace B.L."/>
            <person name="Darby A.C."/>
            <person name="Kadowaki T."/>
        </authorList>
    </citation>
    <scope>NUCLEOTIDE SEQUENCE [LARGE SCALE GENOMIC DNA]</scope>
    <source>
        <strain evidence="2">Wuxi-XJTLU</strain>
    </source>
</reference>
<dbReference type="InParanoid" id="A0A1V9XLP5"/>
<keyword evidence="1" id="KW-0472">Membrane</keyword>
<comment type="caution">
    <text evidence="2">The sequence shown here is derived from an EMBL/GenBank/DDBJ whole genome shotgun (WGS) entry which is preliminary data.</text>
</comment>
<dbReference type="EMBL" id="MNPL01007975">
    <property type="protein sequence ID" value="OQR74445.1"/>
    <property type="molecule type" value="Genomic_DNA"/>
</dbReference>
<evidence type="ECO:0000256" key="1">
    <source>
        <dbReference type="SAM" id="Phobius"/>
    </source>
</evidence>
<name>A0A1V9XLP5_9ACAR</name>